<gene>
    <name evidence="3" type="ORF">ABGN05_14570</name>
</gene>
<feature type="domain" description="Putative Flp pilus-assembly TadG-like N-terminal" evidence="2">
    <location>
        <begin position="15"/>
        <end position="61"/>
    </location>
</feature>
<dbReference type="InterPro" id="IPR028087">
    <property type="entry name" value="Tad_N"/>
</dbReference>
<evidence type="ECO:0000259" key="2">
    <source>
        <dbReference type="Pfam" id="PF13400"/>
    </source>
</evidence>
<dbReference type="Pfam" id="PF13400">
    <property type="entry name" value="Tad"/>
    <property type="match status" value="1"/>
</dbReference>
<evidence type="ECO:0000313" key="4">
    <source>
        <dbReference type="Proteomes" id="UP001556692"/>
    </source>
</evidence>
<evidence type="ECO:0000256" key="1">
    <source>
        <dbReference type="SAM" id="Phobius"/>
    </source>
</evidence>
<keyword evidence="1" id="KW-0812">Transmembrane</keyword>
<dbReference type="EMBL" id="JBDPGJ010000003">
    <property type="protein sequence ID" value="MEX0406886.1"/>
    <property type="molecule type" value="Genomic_DNA"/>
</dbReference>
<keyword evidence="1" id="KW-0472">Membrane</keyword>
<dbReference type="CDD" id="cd00198">
    <property type="entry name" value="vWFA"/>
    <property type="match status" value="1"/>
</dbReference>
<dbReference type="Gene3D" id="3.40.50.410">
    <property type="entry name" value="von Willebrand factor, type A domain"/>
    <property type="match status" value="2"/>
</dbReference>
<dbReference type="InterPro" id="IPR036465">
    <property type="entry name" value="vWFA_dom_sf"/>
</dbReference>
<sequence>MLASSVRRLLRNESGNIGIMAAFAMVPLVLGAGIALDFSSLSNSKAELQNALDAAVLAVAREGKEISDADANAIAQQFIRANFDPEDVDLDLKRNGTRVTLKGGLRQKLAFAGLIGYDTAKVGAESSADIAYNKYEIALVLDTTGSMKGGKLASMKDAVVGLVDTMSTQIKDDEKLKFAVVPFANFVNVGKHFGPEFDKHGRLVNKTGADWLDLRGRAELPQLELKKGVSRFEVMHNLKDDWKGCVETRYSGPGEDYDVSDREAKKGDTKSLFVPSFSIDEPDNGYGNSYIASWVDPLDNSAVAQIRKLVKYGVTSLVTDSGTLVPISGLGEWFVPATNMSGGRGPNRDCVTQPIVPLNNDYSSIKSRVKSLEANGTTNIMEGVAWGMRVLSPHEPFSEGRVKEPGVEKIMIVLTDGSNVFGNNNTSLRSSYSSNGYLVDGRIGIANGSSSDTNKIMNEKTLAACGNAKKEGIIVYTIRLEEPDVKTGMMLKDCATSAAHFFDAPSRSQLDDVFQEIRENVVRLRISS</sequence>
<dbReference type="Proteomes" id="UP001556692">
    <property type="component" value="Unassembled WGS sequence"/>
</dbReference>
<protein>
    <submittedName>
        <fullName evidence="3">Pilus assembly protein TadG-related protein</fullName>
    </submittedName>
</protein>
<organism evidence="3 4">
    <name type="scientific">Aquibium pacificus</name>
    <dbReference type="NCBI Taxonomy" id="3153579"/>
    <lineage>
        <taxon>Bacteria</taxon>
        <taxon>Pseudomonadati</taxon>
        <taxon>Pseudomonadota</taxon>
        <taxon>Alphaproteobacteria</taxon>
        <taxon>Hyphomicrobiales</taxon>
        <taxon>Phyllobacteriaceae</taxon>
        <taxon>Aquibium</taxon>
    </lineage>
</organism>
<accession>A0ABV3SJC9</accession>
<comment type="caution">
    <text evidence="3">The sequence shown here is derived from an EMBL/GenBank/DDBJ whole genome shotgun (WGS) entry which is preliminary data.</text>
</comment>
<dbReference type="SUPFAM" id="SSF53300">
    <property type="entry name" value="vWA-like"/>
    <property type="match status" value="1"/>
</dbReference>
<evidence type="ECO:0000313" key="3">
    <source>
        <dbReference type="EMBL" id="MEX0406886.1"/>
    </source>
</evidence>
<dbReference type="RefSeq" id="WP_367954768.1">
    <property type="nucleotide sequence ID" value="NZ_JBDPGJ010000003.1"/>
</dbReference>
<keyword evidence="4" id="KW-1185">Reference proteome</keyword>
<name>A0ABV3SJC9_9HYPH</name>
<proteinExistence type="predicted"/>
<keyword evidence="1" id="KW-1133">Transmembrane helix</keyword>
<feature type="transmembrane region" description="Helical" evidence="1">
    <location>
        <begin position="17"/>
        <end position="36"/>
    </location>
</feature>
<reference evidence="3 4" key="1">
    <citation type="submission" date="2024-05" db="EMBL/GenBank/DDBJ databases">
        <authorList>
            <person name="Jiang F."/>
        </authorList>
    </citation>
    <scope>NUCLEOTIDE SEQUENCE [LARGE SCALE GENOMIC DNA]</scope>
    <source>
        <strain evidence="3 4">LZ166</strain>
    </source>
</reference>